<evidence type="ECO:0000313" key="2">
    <source>
        <dbReference type="EMBL" id="GBN00382.1"/>
    </source>
</evidence>
<dbReference type="EMBL" id="BGPR01004511">
    <property type="protein sequence ID" value="GBN00382.1"/>
    <property type="molecule type" value="Genomic_DNA"/>
</dbReference>
<sequence length="233" mass="27166">MWCGIKCLYETRPRRNLHIDDVYRKSLQHSSSVPCSTTRTMSSDLKKTSSASVSKFVHHSGARFKIFPITGDGNCLFRAMAYFVLCSQDEHNFIRNRIVKYVCKHWDRFQNFLPQDDKESYRTKMSSPRTFGSEAEIVAFTEIFDCSLKVYFMSHPERDPLVFGDSSTECFVLYSGPLDCGHYDVLFPTSEKPCNLSRHRQAIRDLRRRTLEEFGDDLENFKENYLEDSSIVK</sequence>
<reference evidence="2 3" key="1">
    <citation type="journal article" date="2019" name="Sci. Rep.">
        <title>Orb-weaving spider Araneus ventricosus genome elucidates the spidroin gene catalogue.</title>
        <authorList>
            <person name="Kono N."/>
            <person name="Nakamura H."/>
            <person name="Ohtoshi R."/>
            <person name="Moran D.A.P."/>
            <person name="Shinohara A."/>
            <person name="Yoshida Y."/>
            <person name="Fujiwara M."/>
            <person name="Mori M."/>
            <person name="Tomita M."/>
            <person name="Arakawa K."/>
        </authorList>
    </citation>
    <scope>NUCLEOTIDE SEQUENCE [LARGE SCALE GENOMIC DNA]</scope>
</reference>
<dbReference type="Proteomes" id="UP000499080">
    <property type="component" value="Unassembled WGS sequence"/>
</dbReference>
<name>A0A4Y2KEP1_ARAVE</name>
<keyword evidence="3" id="KW-1185">Reference proteome</keyword>
<protein>
    <recommendedName>
        <fullName evidence="1">OTU domain-containing protein</fullName>
    </recommendedName>
</protein>
<dbReference type="AlphaFoldDB" id="A0A4Y2KEP1"/>
<dbReference type="PANTHER" id="PTHR12419:SF11">
    <property type="entry name" value="OTU DOMAIN-CONTAINING PROTEIN DDB_G0284757"/>
    <property type="match status" value="1"/>
</dbReference>
<dbReference type="PANTHER" id="PTHR12419">
    <property type="entry name" value="OTU DOMAIN CONTAINING PROTEIN"/>
    <property type="match status" value="1"/>
</dbReference>
<gene>
    <name evidence="2" type="ORF">AVEN_19389_1</name>
</gene>
<dbReference type="InterPro" id="IPR050704">
    <property type="entry name" value="Peptidase_C85-like"/>
</dbReference>
<feature type="domain" description="OTU" evidence="1">
    <location>
        <begin position="64"/>
        <end position="189"/>
    </location>
</feature>
<dbReference type="GO" id="GO:0016579">
    <property type="term" value="P:protein deubiquitination"/>
    <property type="evidence" value="ECO:0007669"/>
    <property type="project" value="TreeGrafter"/>
</dbReference>
<dbReference type="Gene3D" id="3.90.70.80">
    <property type="match status" value="1"/>
</dbReference>
<accession>A0A4Y2KEP1</accession>
<proteinExistence type="predicted"/>
<dbReference type="CDD" id="cd22757">
    <property type="entry name" value="OTU_P87_VP80-like"/>
    <property type="match status" value="1"/>
</dbReference>
<evidence type="ECO:0000313" key="3">
    <source>
        <dbReference type="Proteomes" id="UP000499080"/>
    </source>
</evidence>
<dbReference type="InterPro" id="IPR038765">
    <property type="entry name" value="Papain-like_cys_pep_sf"/>
</dbReference>
<dbReference type="GO" id="GO:0004843">
    <property type="term" value="F:cysteine-type deubiquitinase activity"/>
    <property type="evidence" value="ECO:0007669"/>
    <property type="project" value="TreeGrafter"/>
</dbReference>
<dbReference type="OrthoDB" id="409956at2759"/>
<dbReference type="Pfam" id="PF02338">
    <property type="entry name" value="OTU"/>
    <property type="match status" value="1"/>
</dbReference>
<dbReference type="InterPro" id="IPR003323">
    <property type="entry name" value="OTU_dom"/>
</dbReference>
<comment type="caution">
    <text evidence="2">The sequence shown here is derived from an EMBL/GenBank/DDBJ whole genome shotgun (WGS) entry which is preliminary data.</text>
</comment>
<dbReference type="SUPFAM" id="SSF54001">
    <property type="entry name" value="Cysteine proteinases"/>
    <property type="match status" value="1"/>
</dbReference>
<evidence type="ECO:0000259" key="1">
    <source>
        <dbReference type="PROSITE" id="PS50802"/>
    </source>
</evidence>
<dbReference type="PROSITE" id="PS50802">
    <property type="entry name" value="OTU"/>
    <property type="match status" value="1"/>
</dbReference>
<organism evidence="2 3">
    <name type="scientific">Araneus ventricosus</name>
    <name type="common">Orbweaver spider</name>
    <name type="synonym">Epeira ventricosa</name>
    <dbReference type="NCBI Taxonomy" id="182803"/>
    <lineage>
        <taxon>Eukaryota</taxon>
        <taxon>Metazoa</taxon>
        <taxon>Ecdysozoa</taxon>
        <taxon>Arthropoda</taxon>
        <taxon>Chelicerata</taxon>
        <taxon>Arachnida</taxon>
        <taxon>Araneae</taxon>
        <taxon>Araneomorphae</taxon>
        <taxon>Entelegynae</taxon>
        <taxon>Araneoidea</taxon>
        <taxon>Araneidae</taxon>
        <taxon>Araneus</taxon>
    </lineage>
</organism>